<comment type="similarity">
    <text evidence="1">Belongs to the methyltransferase superfamily.</text>
</comment>
<protein>
    <recommendedName>
        <fullName evidence="4">Methyltransferase type 11 domain-containing protein</fullName>
    </recommendedName>
</protein>
<sequence length="239" mass="26357">MPAYGEAAYWDQRYQREPTCFDWYQGFSGLEPVLKQHVPTTSNILHVGAGTSQLQADMVQRGGYQSILNIDISSVVVQHMQELHKSIPQLQYRVGDARSMPEFKNGAFDAVIDKGTLDAVLCGEHAGDNATSMLDECSRVLRPGGVLMVVTYGEPCSRLPLLLQPCYGWHVELYVMGSQLQQHLKSFPTQLSPIIHGPIDAHMLESYDAFSGLDHAHFVYVCTKHARGTSSNGSSSTAV</sequence>
<organism evidence="5 6">
    <name type="scientific">Tetradesmus obliquus</name>
    <name type="common">Green alga</name>
    <name type="synonym">Acutodesmus obliquus</name>
    <dbReference type="NCBI Taxonomy" id="3088"/>
    <lineage>
        <taxon>Eukaryota</taxon>
        <taxon>Viridiplantae</taxon>
        <taxon>Chlorophyta</taxon>
        <taxon>core chlorophytes</taxon>
        <taxon>Chlorophyceae</taxon>
        <taxon>CS clade</taxon>
        <taxon>Sphaeropleales</taxon>
        <taxon>Scenedesmaceae</taxon>
        <taxon>Tetradesmus</taxon>
    </lineage>
</organism>
<dbReference type="PANTHER" id="PTHR12176:SF79">
    <property type="entry name" value="METHYLTRANSFERASE TYPE 11 DOMAIN-CONTAINING PROTEIN"/>
    <property type="match status" value="1"/>
</dbReference>
<dbReference type="GO" id="GO:0032259">
    <property type="term" value="P:methylation"/>
    <property type="evidence" value="ECO:0007669"/>
    <property type="project" value="UniProtKB-KW"/>
</dbReference>
<dbReference type="CDD" id="cd02440">
    <property type="entry name" value="AdoMet_MTases"/>
    <property type="match status" value="1"/>
</dbReference>
<evidence type="ECO:0000256" key="3">
    <source>
        <dbReference type="ARBA" id="ARBA00022679"/>
    </source>
</evidence>
<evidence type="ECO:0000256" key="1">
    <source>
        <dbReference type="ARBA" id="ARBA00008361"/>
    </source>
</evidence>
<dbReference type="InterPro" id="IPR029063">
    <property type="entry name" value="SAM-dependent_MTases_sf"/>
</dbReference>
<evidence type="ECO:0000313" key="6">
    <source>
        <dbReference type="Proteomes" id="UP000256970"/>
    </source>
</evidence>
<evidence type="ECO:0000256" key="2">
    <source>
        <dbReference type="ARBA" id="ARBA00022603"/>
    </source>
</evidence>
<evidence type="ECO:0000259" key="4">
    <source>
        <dbReference type="Pfam" id="PF08241"/>
    </source>
</evidence>
<dbReference type="Gene3D" id="3.40.50.150">
    <property type="entry name" value="Vaccinia Virus protein VP39"/>
    <property type="match status" value="1"/>
</dbReference>
<dbReference type="PANTHER" id="PTHR12176">
    <property type="entry name" value="SAM-DEPENDENT METHYLTRANSFERASE SUPERFAMILY PROTEIN"/>
    <property type="match status" value="1"/>
</dbReference>
<dbReference type="Proteomes" id="UP000256970">
    <property type="component" value="Unassembled WGS sequence"/>
</dbReference>
<reference evidence="5 6" key="1">
    <citation type="submission" date="2016-10" db="EMBL/GenBank/DDBJ databases">
        <authorList>
            <person name="Cai Z."/>
        </authorList>
    </citation>
    <scope>NUCLEOTIDE SEQUENCE [LARGE SCALE GENOMIC DNA]</scope>
</reference>
<evidence type="ECO:0000313" key="5">
    <source>
        <dbReference type="EMBL" id="SZX65184.1"/>
    </source>
</evidence>
<dbReference type="InterPro" id="IPR013216">
    <property type="entry name" value="Methyltransf_11"/>
</dbReference>
<proteinExistence type="inferred from homology"/>
<keyword evidence="3" id="KW-0808">Transferase</keyword>
<accession>A0A383VKH7</accession>
<dbReference type="InterPro" id="IPR051419">
    <property type="entry name" value="Lys/N-term_MeTrsfase_sf"/>
</dbReference>
<keyword evidence="2" id="KW-0489">Methyltransferase</keyword>
<gene>
    <name evidence="5" type="ORF">BQ4739_LOCUS5633</name>
</gene>
<dbReference type="EMBL" id="FNXT01000565">
    <property type="protein sequence ID" value="SZX65184.1"/>
    <property type="molecule type" value="Genomic_DNA"/>
</dbReference>
<name>A0A383VKH7_TETOB</name>
<dbReference type="GO" id="GO:0008757">
    <property type="term" value="F:S-adenosylmethionine-dependent methyltransferase activity"/>
    <property type="evidence" value="ECO:0007669"/>
    <property type="project" value="InterPro"/>
</dbReference>
<keyword evidence="6" id="KW-1185">Reference proteome</keyword>
<dbReference type="SUPFAM" id="SSF53335">
    <property type="entry name" value="S-adenosyl-L-methionine-dependent methyltransferases"/>
    <property type="match status" value="1"/>
</dbReference>
<dbReference type="AlphaFoldDB" id="A0A383VKH7"/>
<dbReference type="Pfam" id="PF08241">
    <property type="entry name" value="Methyltransf_11"/>
    <property type="match status" value="1"/>
</dbReference>
<feature type="domain" description="Methyltransferase type 11" evidence="4">
    <location>
        <begin position="45"/>
        <end position="148"/>
    </location>
</feature>